<dbReference type="Proteomes" id="UP001627154">
    <property type="component" value="Unassembled WGS sequence"/>
</dbReference>
<organism evidence="2 3">
    <name type="scientific">Trichogramma kaykai</name>
    <dbReference type="NCBI Taxonomy" id="54128"/>
    <lineage>
        <taxon>Eukaryota</taxon>
        <taxon>Metazoa</taxon>
        <taxon>Ecdysozoa</taxon>
        <taxon>Arthropoda</taxon>
        <taxon>Hexapoda</taxon>
        <taxon>Insecta</taxon>
        <taxon>Pterygota</taxon>
        <taxon>Neoptera</taxon>
        <taxon>Endopterygota</taxon>
        <taxon>Hymenoptera</taxon>
        <taxon>Apocrita</taxon>
        <taxon>Proctotrupomorpha</taxon>
        <taxon>Chalcidoidea</taxon>
        <taxon>Trichogrammatidae</taxon>
        <taxon>Trichogramma</taxon>
    </lineage>
</organism>
<protein>
    <submittedName>
        <fullName evidence="2">Uncharacterized protein</fullName>
    </submittedName>
</protein>
<gene>
    <name evidence="2" type="ORF">TKK_005358</name>
</gene>
<evidence type="ECO:0000313" key="3">
    <source>
        <dbReference type="Proteomes" id="UP001627154"/>
    </source>
</evidence>
<sequence length="76" mass="8243">MKPVVVYLACAWLLAAIATSQAGLPPPPSRQDDVLVLLDEPNVAGESHDYFPMLKQFSVGAVVTFQQLSMFPRTAP</sequence>
<dbReference type="AlphaFoldDB" id="A0ABD2X818"/>
<feature type="signal peptide" evidence="1">
    <location>
        <begin position="1"/>
        <end position="22"/>
    </location>
</feature>
<feature type="chain" id="PRO_5044860829" evidence="1">
    <location>
        <begin position="23"/>
        <end position="76"/>
    </location>
</feature>
<reference evidence="2 3" key="1">
    <citation type="journal article" date="2024" name="bioRxiv">
        <title>A reference genome for Trichogramma kaykai: A tiny desert-dwelling parasitoid wasp with competing sex-ratio distorters.</title>
        <authorList>
            <person name="Culotta J."/>
            <person name="Lindsey A.R."/>
        </authorList>
    </citation>
    <scope>NUCLEOTIDE SEQUENCE [LARGE SCALE GENOMIC DNA]</scope>
    <source>
        <strain evidence="2 3">KSX58</strain>
    </source>
</reference>
<evidence type="ECO:0000313" key="2">
    <source>
        <dbReference type="EMBL" id="KAL3401537.1"/>
    </source>
</evidence>
<dbReference type="EMBL" id="JBJJXI010000045">
    <property type="protein sequence ID" value="KAL3401537.1"/>
    <property type="molecule type" value="Genomic_DNA"/>
</dbReference>
<name>A0ABD2X818_9HYME</name>
<comment type="caution">
    <text evidence="2">The sequence shown here is derived from an EMBL/GenBank/DDBJ whole genome shotgun (WGS) entry which is preliminary data.</text>
</comment>
<proteinExistence type="predicted"/>
<accession>A0ABD2X818</accession>
<evidence type="ECO:0000256" key="1">
    <source>
        <dbReference type="SAM" id="SignalP"/>
    </source>
</evidence>
<keyword evidence="1" id="KW-0732">Signal</keyword>
<keyword evidence="3" id="KW-1185">Reference proteome</keyword>